<gene>
    <name evidence="7" type="ORF">CSSPJE1EN2_LOCUS7723</name>
</gene>
<sequence>MVKQGSGKETKNTAERGVAKLMPLSDPLTPITTFRSDYGLRKQENEGEIGRQQRQGFSSRIMAWVNRTIFVYNVTTGLYMLDWWERYLFNTLLLLLLWFVCYNSCHFAVRCFEGSLSRFTHLSPQTHAQVLNMKLFDMGWMGMKDTTGVPAAGSFMAQDQTHSS</sequence>
<feature type="transmembrane region" description="Helical" evidence="6">
    <location>
        <begin position="61"/>
        <end position="81"/>
    </location>
</feature>
<organism evidence="7 8">
    <name type="scientific">Sphagnum jensenii</name>
    <dbReference type="NCBI Taxonomy" id="128206"/>
    <lineage>
        <taxon>Eukaryota</taxon>
        <taxon>Viridiplantae</taxon>
        <taxon>Streptophyta</taxon>
        <taxon>Embryophyta</taxon>
        <taxon>Bryophyta</taxon>
        <taxon>Sphagnophytina</taxon>
        <taxon>Sphagnopsida</taxon>
        <taxon>Sphagnales</taxon>
        <taxon>Sphagnaceae</taxon>
        <taxon>Sphagnum</taxon>
    </lineage>
</organism>
<keyword evidence="8" id="KW-1185">Reference proteome</keyword>
<dbReference type="InterPro" id="IPR024512">
    <property type="entry name" value="Ser_palmitoyltrfase_ssu-like"/>
</dbReference>
<protein>
    <submittedName>
        <fullName evidence="7">Uncharacterized protein</fullName>
    </submittedName>
</protein>
<keyword evidence="3" id="KW-0256">Endoplasmic reticulum</keyword>
<evidence type="ECO:0000256" key="1">
    <source>
        <dbReference type="ARBA" id="ARBA00004477"/>
    </source>
</evidence>
<feature type="transmembrane region" description="Helical" evidence="6">
    <location>
        <begin position="87"/>
        <end position="109"/>
    </location>
</feature>
<dbReference type="Pfam" id="PF11779">
    <property type="entry name" value="SPT_ssu-like"/>
    <property type="match status" value="1"/>
</dbReference>
<evidence type="ECO:0000256" key="4">
    <source>
        <dbReference type="ARBA" id="ARBA00022989"/>
    </source>
</evidence>
<evidence type="ECO:0000256" key="5">
    <source>
        <dbReference type="ARBA" id="ARBA00023136"/>
    </source>
</evidence>
<proteinExistence type="predicted"/>
<keyword evidence="2 6" id="KW-0812">Transmembrane</keyword>
<dbReference type="EMBL" id="OZ023715">
    <property type="protein sequence ID" value="CAK9864728.1"/>
    <property type="molecule type" value="Genomic_DNA"/>
</dbReference>
<dbReference type="PANTHER" id="PTHR33727">
    <property type="entry name" value="OS07G0446900 PROTEIN"/>
    <property type="match status" value="1"/>
</dbReference>
<reference evidence="7" key="1">
    <citation type="submission" date="2024-03" db="EMBL/GenBank/DDBJ databases">
        <authorList>
            <consortium name="ELIXIR-Norway"/>
            <consortium name="Elixir Norway"/>
        </authorList>
    </citation>
    <scope>NUCLEOTIDE SEQUENCE</scope>
</reference>
<keyword evidence="4 6" id="KW-1133">Transmembrane helix</keyword>
<accession>A0ABP1AQ60</accession>
<evidence type="ECO:0000256" key="3">
    <source>
        <dbReference type="ARBA" id="ARBA00022824"/>
    </source>
</evidence>
<evidence type="ECO:0000313" key="7">
    <source>
        <dbReference type="EMBL" id="CAK9864728.1"/>
    </source>
</evidence>
<evidence type="ECO:0000313" key="8">
    <source>
        <dbReference type="Proteomes" id="UP001497522"/>
    </source>
</evidence>
<comment type="subcellular location">
    <subcellularLocation>
        <location evidence="1">Endoplasmic reticulum membrane</location>
        <topology evidence="1">Multi-pass membrane protein</topology>
    </subcellularLocation>
</comment>
<evidence type="ECO:0000256" key="6">
    <source>
        <dbReference type="SAM" id="Phobius"/>
    </source>
</evidence>
<dbReference type="Proteomes" id="UP001497522">
    <property type="component" value="Chromosome 14"/>
</dbReference>
<name>A0ABP1AQ60_9BRYO</name>
<keyword evidence="5 6" id="KW-0472">Membrane</keyword>
<evidence type="ECO:0000256" key="2">
    <source>
        <dbReference type="ARBA" id="ARBA00022692"/>
    </source>
</evidence>
<dbReference type="PANTHER" id="PTHR33727:SF5">
    <property type="entry name" value="PROTEIN, PUTATIVE (DUF3317)-RELATED"/>
    <property type="match status" value="1"/>
</dbReference>